<dbReference type="Gene3D" id="3.40.50.410">
    <property type="entry name" value="von Willebrand factor, type A domain"/>
    <property type="match status" value="1"/>
</dbReference>
<sequence length="218" mass="23830">MKFIRLLTLSCWGLIPAIASACETALILTIDVSNSIDPAEYRLQTDGLADALRDPEIVETMIRTNVAVTVVQWSGVDRQTVSIPWRRIRTALDADILATQARLMERAFVLSDTAPAEAIYFSLPLFDAVPDCTRKVIDVSGDGTPNGGSDVRAARQAAERAGVTINGIAIELMGLAITNFYRSAVITRDGFVITARTHREYPAAIRDKILREISRIVG</sequence>
<dbReference type="Pfam" id="PF06707">
    <property type="entry name" value="DUF1194"/>
    <property type="match status" value="1"/>
</dbReference>
<accession>A0AAN0MC18</accession>
<dbReference type="KEGG" id="yrh:AABB31_16830"/>
<dbReference type="InterPro" id="IPR036465">
    <property type="entry name" value="vWFA_dom_sf"/>
</dbReference>
<dbReference type="InterPro" id="IPR010607">
    <property type="entry name" value="DUF1194"/>
</dbReference>
<organism evidence="2 3">
    <name type="scientific">Yoonia rhodophyticola</name>
    <dbReference type="NCBI Taxonomy" id="3137370"/>
    <lineage>
        <taxon>Bacteria</taxon>
        <taxon>Pseudomonadati</taxon>
        <taxon>Pseudomonadota</taxon>
        <taxon>Alphaproteobacteria</taxon>
        <taxon>Rhodobacterales</taxon>
        <taxon>Paracoccaceae</taxon>
        <taxon>Yoonia</taxon>
    </lineage>
</organism>
<dbReference type="AlphaFoldDB" id="A0AAN0MC18"/>
<dbReference type="Proteomes" id="UP001470809">
    <property type="component" value="Chromosome"/>
</dbReference>
<reference evidence="3" key="1">
    <citation type="submission" date="2024-04" db="EMBL/GenBank/DDBJ databases">
        <title>Phylogenomic analyses of a clade within the roseobacter group suggest taxonomic reassignments of species of the genera Aestuariivita, Citreicella, Loktanella, Nautella, Pelagibaca, Ruegeria, Thalassobius, Thiobacimonas and Tropicibacter, and the proposal o.</title>
        <authorList>
            <person name="Jeon C.O."/>
        </authorList>
    </citation>
    <scope>NUCLEOTIDE SEQUENCE [LARGE SCALE GENOMIC DNA]</scope>
    <source>
        <strain evidence="3">SS1-5</strain>
    </source>
</reference>
<dbReference type="EMBL" id="CP151767">
    <property type="protein sequence ID" value="WZU66667.2"/>
    <property type="molecule type" value="Genomic_DNA"/>
</dbReference>
<dbReference type="PROSITE" id="PS51257">
    <property type="entry name" value="PROKAR_LIPOPROTEIN"/>
    <property type="match status" value="1"/>
</dbReference>
<name>A0AAN0MC18_9RHOB</name>
<dbReference type="SUPFAM" id="SSF53300">
    <property type="entry name" value="vWA-like"/>
    <property type="match status" value="1"/>
</dbReference>
<evidence type="ECO:0000313" key="2">
    <source>
        <dbReference type="EMBL" id="WZU66667.2"/>
    </source>
</evidence>
<evidence type="ECO:0000313" key="3">
    <source>
        <dbReference type="Proteomes" id="UP001470809"/>
    </source>
</evidence>
<feature type="chain" id="PRO_5045075744" evidence="1">
    <location>
        <begin position="22"/>
        <end position="218"/>
    </location>
</feature>
<evidence type="ECO:0000256" key="1">
    <source>
        <dbReference type="SAM" id="SignalP"/>
    </source>
</evidence>
<proteinExistence type="predicted"/>
<gene>
    <name evidence="2" type="ORF">AABB31_16830</name>
</gene>
<feature type="signal peptide" evidence="1">
    <location>
        <begin position="1"/>
        <end position="21"/>
    </location>
</feature>
<reference evidence="2 3" key="2">
    <citation type="submission" date="2024-08" db="EMBL/GenBank/DDBJ databases">
        <title>Phylogenomic analyses of a clade within the roseobacter group suggest taxonomic reassignments of species of the genera Aestuariivita, Citreicella, Loktanella, Nautella, Pelagibaca, Ruegeria, Thalassobius, Thiobacimonas and Tropicibacter, and the proposal o.</title>
        <authorList>
            <person name="Jeon C.O."/>
        </authorList>
    </citation>
    <scope>NUCLEOTIDE SEQUENCE [LARGE SCALE GENOMIC DNA]</scope>
    <source>
        <strain evidence="2 3">SS1-5</strain>
    </source>
</reference>
<keyword evidence="3" id="KW-1185">Reference proteome</keyword>
<dbReference type="RefSeq" id="WP_373635381.1">
    <property type="nucleotide sequence ID" value="NZ_CP151767.2"/>
</dbReference>
<protein>
    <submittedName>
        <fullName evidence="2">DUF1194 domain-containing protein</fullName>
    </submittedName>
</protein>
<keyword evidence="1" id="KW-0732">Signal</keyword>